<dbReference type="GO" id="GO:0051754">
    <property type="term" value="P:meiotic sister chromatid cohesion, centromeric"/>
    <property type="evidence" value="ECO:0007669"/>
    <property type="project" value="TreeGrafter"/>
</dbReference>
<dbReference type="AlphaFoldDB" id="A0A6A6VTX8"/>
<evidence type="ECO:0000259" key="7">
    <source>
        <dbReference type="PROSITE" id="PS51489"/>
    </source>
</evidence>
<keyword evidence="9" id="KW-1185">Reference proteome</keyword>
<dbReference type="SUPFAM" id="SSF56112">
    <property type="entry name" value="Protein kinase-like (PK-like)"/>
    <property type="match status" value="1"/>
</dbReference>
<dbReference type="GO" id="GO:0007094">
    <property type="term" value="P:mitotic spindle assembly checkpoint signaling"/>
    <property type="evidence" value="ECO:0007669"/>
    <property type="project" value="InterPro"/>
</dbReference>
<evidence type="ECO:0000313" key="8">
    <source>
        <dbReference type="EMBL" id="KAF2753673.1"/>
    </source>
</evidence>
<dbReference type="InterPro" id="IPR000719">
    <property type="entry name" value="Prot_kinase_dom"/>
</dbReference>
<feature type="compositionally biased region" description="Polar residues" evidence="5">
    <location>
        <begin position="556"/>
        <end position="569"/>
    </location>
</feature>
<feature type="compositionally biased region" description="Acidic residues" evidence="5">
    <location>
        <begin position="588"/>
        <end position="598"/>
    </location>
</feature>
<dbReference type="Pfam" id="PF08171">
    <property type="entry name" value="Mad3_BUB1_II"/>
    <property type="match status" value="1"/>
</dbReference>
<dbReference type="InterPro" id="IPR011009">
    <property type="entry name" value="Kinase-like_dom_sf"/>
</dbReference>
<keyword evidence="3" id="KW-0995">Kinetochore</keyword>
<protein>
    <submittedName>
        <fullName evidence="8">Uncharacterized protein</fullName>
    </submittedName>
</protein>
<dbReference type="Gene3D" id="1.10.510.10">
    <property type="entry name" value="Transferase(Phosphotransferase) domain 1"/>
    <property type="match status" value="1"/>
</dbReference>
<feature type="domain" description="BUB1 N-terminal" evidence="7">
    <location>
        <begin position="61"/>
        <end position="220"/>
    </location>
</feature>
<feature type="region of interest" description="Disordered" evidence="5">
    <location>
        <begin position="534"/>
        <end position="685"/>
    </location>
</feature>
<name>A0A6A6VTX8_9PEZI</name>
<dbReference type="Proteomes" id="UP000799437">
    <property type="component" value="Unassembled WGS sequence"/>
</dbReference>
<comment type="subcellular location">
    <subcellularLocation>
        <location evidence="1">Chromosome</location>
        <location evidence="1">Centromere</location>
        <location evidence="1">Kinetochore</location>
    </subcellularLocation>
</comment>
<organism evidence="8 9">
    <name type="scientific">Pseudovirgaria hyperparasitica</name>
    <dbReference type="NCBI Taxonomy" id="470096"/>
    <lineage>
        <taxon>Eukaryota</taxon>
        <taxon>Fungi</taxon>
        <taxon>Dikarya</taxon>
        <taxon>Ascomycota</taxon>
        <taxon>Pezizomycotina</taxon>
        <taxon>Dothideomycetes</taxon>
        <taxon>Dothideomycetes incertae sedis</taxon>
        <taxon>Acrospermales</taxon>
        <taxon>Acrospermaceae</taxon>
        <taxon>Pseudovirgaria</taxon>
    </lineage>
</organism>
<gene>
    <name evidence="8" type="ORF">EJ05DRAFT_469876</name>
</gene>
<evidence type="ECO:0000259" key="6">
    <source>
        <dbReference type="PROSITE" id="PS50011"/>
    </source>
</evidence>
<dbReference type="Gene3D" id="1.25.40.430">
    <property type="match status" value="1"/>
</dbReference>
<dbReference type="GO" id="GO:0004672">
    <property type="term" value="F:protein kinase activity"/>
    <property type="evidence" value="ECO:0007669"/>
    <property type="project" value="InterPro"/>
</dbReference>
<feature type="compositionally biased region" description="Low complexity" evidence="5">
    <location>
        <begin position="599"/>
        <end position="608"/>
    </location>
</feature>
<dbReference type="OrthoDB" id="248495at2759"/>
<sequence>MAATDDLIDFDLIETHKENIQSLPSGRSAKALASLYAPLSVGPSPSPSQTQNLNDALRHEYEKELLTIDELDDPLDVYERYVRWTLQAYPSAQATPQSQLLPLLERATKAFLSSPQYKNDLRYLKFWLHYIRLFDDTPRETFAYLSRQNIGDGLALYYEEFAAWLEGAGRWSQAEEVYKLGIEKEARPVQKLLRKYKEFQHRFESRPHDAQEPTSPALPTVRPALAAKTDPFSSHAASPAVDPQARGSGVTGSKPGRQKMSIFSDTEEPPRSGSSDSSKGWDRIGSLAERRKENRIEAKPWAGEQLRTAKTNNGVPKMAIFKDERSSINDNEPNPLRDMKMTFNEKTGRYECVFVDLEAVYPSSTVKIEYCFEELRARHRGWLDWGAERRREEETAPGPDQQDAVLQVTVEEKSAITDTSAQAVVQGDREEASRDDRPLKIAIHHDYEDSENMPPTTVPLDHAGRVKKARREDRANRTKKIRLKEVHNETTKVMTNLDSPTGKKLRRKKTAEPTMTICTREAMDEIYGIFNQPLKSSQDSENESDEVSSDDDYTSGGESTTTGRISVSASDFGDTTSGDFTTQTAAGADDDMDSDDDQASSADVKSVSEWSDFTASKHVPEGLAKLETAGDDNDDDDDQEQATEQLSFDEAAAEDLVTPTSPSAIDETNSKFVPEPPEDMEVPTRPYRDVGRAAQNRLPFMTPIVEKTESSLGAATAFAQAQKEKDYFNSKTPTKSAKPDDDLWSSPVGEGLDEAQRPFKVPQPDLKMATCAANTTATNSADSRSQCLPIQNGPIIKDSRCNPINYEIKNIILNQIQPPLSSYDGYFEDLSKTNGMSAEIRKFTKAVSKVNRNVNDKTATNLTMPPVIRLAGSDRQYVVKKELGKGAFAPVYLAHSSSLDDDDDDEPGIKMGKGAFAIPRGDLEAIKMEEPPSAWEFYLIRQAKRRLGVQRPADSIVQAYEMHMFKDECYLVEEFRNQGTLLDFVNLARADASGGNVMDELLAMFFTIELLRTVEGLHSKGLLHGDIKSDNVLVRIAHADDDWSTQYSRDGKNGWSDRGITIIDFGRGIDMRVFKPDVQFIADWTPSEADCAEMHETRPWTYQIDYHGIACVIHNLLFGKYMEIVAERGTTLGAGQTKTYKIRESLKRYWETEIWAEAFSLFLNPLMHLEGEEGRKMPVLHGMRTLREKMETWLEANCEKGVGLKGLLRRFEVQIKERRK</sequence>
<dbReference type="GO" id="GO:0005524">
    <property type="term" value="F:ATP binding"/>
    <property type="evidence" value="ECO:0007669"/>
    <property type="project" value="InterPro"/>
</dbReference>
<keyword evidence="2" id="KW-0158">Chromosome</keyword>
<evidence type="ECO:0000256" key="4">
    <source>
        <dbReference type="ARBA" id="ARBA00023328"/>
    </source>
</evidence>
<dbReference type="PROSITE" id="PS51489">
    <property type="entry name" value="BUB1_N"/>
    <property type="match status" value="1"/>
</dbReference>
<dbReference type="PANTHER" id="PTHR14030">
    <property type="entry name" value="MITOTIC CHECKPOINT SERINE/THREONINE-PROTEIN KINASE BUB1"/>
    <property type="match status" value="1"/>
</dbReference>
<accession>A0A6A6VTX8</accession>
<dbReference type="InterPro" id="IPR013212">
    <property type="entry name" value="Mad3/Bub1_I"/>
</dbReference>
<dbReference type="GeneID" id="54483975"/>
<feature type="compositionally biased region" description="Acidic residues" evidence="5">
    <location>
        <begin position="629"/>
        <end position="641"/>
    </location>
</feature>
<dbReference type="PROSITE" id="PS50011">
    <property type="entry name" value="PROTEIN_KINASE_DOM"/>
    <property type="match status" value="1"/>
</dbReference>
<dbReference type="InterPro" id="IPR015661">
    <property type="entry name" value="Bub1/Mad3"/>
</dbReference>
<dbReference type="Pfam" id="PF00069">
    <property type="entry name" value="Pkinase"/>
    <property type="match status" value="1"/>
</dbReference>
<feature type="compositionally biased region" description="Low complexity" evidence="5">
    <location>
        <begin position="570"/>
        <end position="587"/>
    </location>
</feature>
<dbReference type="EMBL" id="ML996583">
    <property type="protein sequence ID" value="KAF2753673.1"/>
    <property type="molecule type" value="Genomic_DNA"/>
</dbReference>
<dbReference type="GO" id="GO:0032991">
    <property type="term" value="C:protein-containing complex"/>
    <property type="evidence" value="ECO:0007669"/>
    <property type="project" value="UniProtKB-ARBA"/>
</dbReference>
<dbReference type="PANTHER" id="PTHR14030:SF4">
    <property type="entry name" value="BUB1 KINASE, ISOFORM A-RELATED"/>
    <property type="match status" value="1"/>
</dbReference>
<dbReference type="CDD" id="cd13981">
    <property type="entry name" value="STKc_Bub1_BubR1"/>
    <property type="match status" value="1"/>
</dbReference>
<proteinExistence type="predicted"/>
<feature type="compositionally biased region" description="Acidic residues" evidence="5">
    <location>
        <begin position="540"/>
        <end position="553"/>
    </location>
</feature>
<dbReference type="InterPro" id="IPR012572">
    <property type="entry name" value="Mad3/Bub1_II"/>
</dbReference>
<dbReference type="RefSeq" id="XP_033596124.1">
    <property type="nucleotide sequence ID" value="XM_033742921.1"/>
</dbReference>
<dbReference type="FunFam" id="1.25.40.430:FF:000003">
    <property type="entry name" value="Checkpoint serine/threonine-protein kinase BUB1"/>
    <property type="match status" value="1"/>
</dbReference>
<dbReference type="PROSITE" id="PS00108">
    <property type="entry name" value="PROTEIN_KINASE_ST"/>
    <property type="match status" value="1"/>
</dbReference>
<reference evidence="8" key="1">
    <citation type="journal article" date="2020" name="Stud. Mycol.">
        <title>101 Dothideomycetes genomes: a test case for predicting lifestyles and emergence of pathogens.</title>
        <authorList>
            <person name="Haridas S."/>
            <person name="Albert R."/>
            <person name="Binder M."/>
            <person name="Bloem J."/>
            <person name="Labutti K."/>
            <person name="Salamov A."/>
            <person name="Andreopoulos B."/>
            <person name="Baker S."/>
            <person name="Barry K."/>
            <person name="Bills G."/>
            <person name="Bluhm B."/>
            <person name="Cannon C."/>
            <person name="Castanera R."/>
            <person name="Culley D."/>
            <person name="Daum C."/>
            <person name="Ezra D."/>
            <person name="Gonzalez J."/>
            <person name="Henrissat B."/>
            <person name="Kuo A."/>
            <person name="Liang C."/>
            <person name="Lipzen A."/>
            <person name="Lutzoni F."/>
            <person name="Magnuson J."/>
            <person name="Mondo S."/>
            <person name="Nolan M."/>
            <person name="Ohm R."/>
            <person name="Pangilinan J."/>
            <person name="Park H.-J."/>
            <person name="Ramirez L."/>
            <person name="Alfaro M."/>
            <person name="Sun H."/>
            <person name="Tritt A."/>
            <person name="Yoshinaga Y."/>
            <person name="Zwiers L.-H."/>
            <person name="Turgeon B."/>
            <person name="Goodwin S."/>
            <person name="Spatafora J."/>
            <person name="Crous P."/>
            <person name="Grigoriev I."/>
        </authorList>
    </citation>
    <scope>NUCLEOTIDE SEQUENCE</scope>
    <source>
        <strain evidence="8">CBS 121739</strain>
    </source>
</reference>
<dbReference type="GO" id="GO:0005634">
    <property type="term" value="C:nucleus"/>
    <property type="evidence" value="ECO:0007669"/>
    <property type="project" value="TreeGrafter"/>
</dbReference>
<evidence type="ECO:0000313" key="9">
    <source>
        <dbReference type="Proteomes" id="UP000799437"/>
    </source>
</evidence>
<dbReference type="InterPro" id="IPR008271">
    <property type="entry name" value="Ser/Thr_kinase_AS"/>
</dbReference>
<evidence type="ECO:0000256" key="2">
    <source>
        <dbReference type="ARBA" id="ARBA00022454"/>
    </source>
</evidence>
<feature type="compositionally biased region" description="Polar residues" evidence="5">
    <location>
        <begin position="658"/>
        <end position="671"/>
    </location>
</feature>
<evidence type="ECO:0000256" key="5">
    <source>
        <dbReference type="SAM" id="MobiDB-lite"/>
    </source>
</evidence>
<dbReference type="SMART" id="SM00777">
    <property type="entry name" value="Mad3_BUB1_I"/>
    <property type="match status" value="1"/>
</dbReference>
<evidence type="ECO:0000256" key="1">
    <source>
        <dbReference type="ARBA" id="ARBA00004629"/>
    </source>
</evidence>
<feature type="region of interest" description="Disordered" evidence="5">
    <location>
        <begin position="230"/>
        <end position="283"/>
    </location>
</feature>
<dbReference type="GO" id="GO:0000776">
    <property type="term" value="C:kinetochore"/>
    <property type="evidence" value="ECO:0007669"/>
    <property type="project" value="UniProtKB-KW"/>
</dbReference>
<dbReference type="SMART" id="SM00220">
    <property type="entry name" value="S_TKc"/>
    <property type="match status" value="1"/>
</dbReference>
<evidence type="ECO:0000256" key="3">
    <source>
        <dbReference type="ARBA" id="ARBA00022838"/>
    </source>
</evidence>
<feature type="region of interest" description="Disordered" evidence="5">
    <location>
        <begin position="449"/>
        <end position="517"/>
    </location>
</feature>
<dbReference type="Pfam" id="PF08311">
    <property type="entry name" value="Mad3_BUB1_I"/>
    <property type="match status" value="1"/>
</dbReference>
<keyword evidence="4" id="KW-0137">Centromere</keyword>
<feature type="domain" description="Protein kinase" evidence="6">
    <location>
        <begin position="877"/>
        <end position="1220"/>
    </location>
</feature>